<evidence type="ECO:0000313" key="3">
    <source>
        <dbReference type="Proteomes" id="UP000271974"/>
    </source>
</evidence>
<evidence type="ECO:0000313" key="2">
    <source>
        <dbReference type="EMBL" id="RUS82709.1"/>
    </source>
</evidence>
<name>A0A433TM99_ELYCH</name>
<dbReference type="Pfam" id="PF10217">
    <property type="entry name" value="DUF2039"/>
    <property type="match status" value="1"/>
</dbReference>
<sequence length="184" mass="21438">MSTQKGNTSRSRRQKYQNRSAFKNDLHDKSQKIKMIKSLTPEGICQRCKDIIDWKIKYKKYKPLTQPATCVRCHNKTVKRAYYTVCQPCATAAEVCAKCNIKQSVVIEPSPTEQEQNIQDKELQFELRQLKERERRTYLRQVEKGETPIDLPRGAGKFDDFSDDDDEDDDDQEEGHNSNDENNS</sequence>
<feature type="compositionally biased region" description="Acidic residues" evidence="1">
    <location>
        <begin position="161"/>
        <end position="173"/>
    </location>
</feature>
<feature type="region of interest" description="Disordered" evidence="1">
    <location>
        <begin position="1"/>
        <end position="24"/>
    </location>
</feature>
<comment type="caution">
    <text evidence="2">The sequence shown here is derived from an EMBL/GenBank/DDBJ whole genome shotgun (WGS) entry which is preliminary data.</text>
</comment>
<accession>A0A433TM99</accession>
<dbReference type="AlphaFoldDB" id="A0A433TM99"/>
<dbReference type="PANTHER" id="PTHR22876">
    <property type="entry name" value="ZGC:101016"/>
    <property type="match status" value="1"/>
</dbReference>
<organism evidence="2 3">
    <name type="scientific">Elysia chlorotica</name>
    <name type="common">Eastern emerald elysia</name>
    <name type="synonym">Sea slug</name>
    <dbReference type="NCBI Taxonomy" id="188477"/>
    <lineage>
        <taxon>Eukaryota</taxon>
        <taxon>Metazoa</taxon>
        <taxon>Spiralia</taxon>
        <taxon>Lophotrochozoa</taxon>
        <taxon>Mollusca</taxon>
        <taxon>Gastropoda</taxon>
        <taxon>Heterobranchia</taxon>
        <taxon>Euthyneura</taxon>
        <taxon>Panpulmonata</taxon>
        <taxon>Sacoglossa</taxon>
        <taxon>Placobranchoidea</taxon>
        <taxon>Plakobranchidae</taxon>
        <taxon>Elysia</taxon>
    </lineage>
</organism>
<dbReference type="OrthoDB" id="250548at2759"/>
<dbReference type="SUPFAM" id="SSF48695">
    <property type="entry name" value="Multiheme cytochromes"/>
    <property type="match status" value="1"/>
</dbReference>
<feature type="compositionally biased region" description="Basic and acidic residues" evidence="1">
    <location>
        <begin position="174"/>
        <end position="184"/>
    </location>
</feature>
<dbReference type="InterPro" id="IPR019351">
    <property type="entry name" value="DUF2039"/>
</dbReference>
<dbReference type="EMBL" id="RQTK01000275">
    <property type="protein sequence ID" value="RUS82709.1"/>
    <property type="molecule type" value="Genomic_DNA"/>
</dbReference>
<dbReference type="InterPro" id="IPR036280">
    <property type="entry name" value="Multihaem_cyt_sf"/>
</dbReference>
<reference evidence="2 3" key="1">
    <citation type="submission" date="2019-01" db="EMBL/GenBank/DDBJ databases">
        <title>A draft genome assembly of the solar-powered sea slug Elysia chlorotica.</title>
        <authorList>
            <person name="Cai H."/>
            <person name="Li Q."/>
            <person name="Fang X."/>
            <person name="Li J."/>
            <person name="Curtis N.E."/>
            <person name="Altenburger A."/>
            <person name="Shibata T."/>
            <person name="Feng M."/>
            <person name="Maeda T."/>
            <person name="Schwartz J.A."/>
            <person name="Shigenobu S."/>
            <person name="Lundholm N."/>
            <person name="Nishiyama T."/>
            <person name="Yang H."/>
            <person name="Hasebe M."/>
            <person name="Li S."/>
            <person name="Pierce S.K."/>
            <person name="Wang J."/>
        </authorList>
    </citation>
    <scope>NUCLEOTIDE SEQUENCE [LARGE SCALE GENOMIC DNA]</scope>
    <source>
        <strain evidence="2">EC2010</strain>
        <tissue evidence="2">Whole organism of an adult</tissue>
    </source>
</reference>
<dbReference type="Proteomes" id="UP000271974">
    <property type="component" value="Unassembled WGS sequence"/>
</dbReference>
<dbReference type="PANTHER" id="PTHR22876:SF5">
    <property type="entry name" value="CHROMOSOME 9 OPEN READING FRAME 85"/>
    <property type="match status" value="1"/>
</dbReference>
<gene>
    <name evidence="2" type="ORF">EGW08_009546</name>
</gene>
<proteinExistence type="predicted"/>
<dbReference type="STRING" id="188477.A0A433TM99"/>
<evidence type="ECO:0000256" key="1">
    <source>
        <dbReference type="SAM" id="MobiDB-lite"/>
    </source>
</evidence>
<protein>
    <submittedName>
        <fullName evidence="2">Uncharacterized protein</fullName>
    </submittedName>
</protein>
<keyword evidence="3" id="KW-1185">Reference proteome</keyword>
<feature type="region of interest" description="Disordered" evidence="1">
    <location>
        <begin position="139"/>
        <end position="184"/>
    </location>
</feature>